<dbReference type="Pfam" id="PF00587">
    <property type="entry name" value="tRNA-synt_2b"/>
    <property type="match status" value="1"/>
</dbReference>
<evidence type="ECO:0000256" key="4">
    <source>
        <dbReference type="ARBA" id="ARBA00022741"/>
    </source>
</evidence>
<dbReference type="InterPro" id="IPR045864">
    <property type="entry name" value="aa-tRNA-synth_II/BPL/LPL"/>
</dbReference>
<dbReference type="AlphaFoldDB" id="A0A6A7A9D5"/>
<dbReference type="FunFam" id="3.30.110.30:FF:000001">
    <property type="entry name" value="Bifunctional glutamate/proline--tRNA ligase"/>
    <property type="match status" value="1"/>
</dbReference>
<dbReference type="Pfam" id="PF03129">
    <property type="entry name" value="HGTP_anticodon"/>
    <property type="match status" value="1"/>
</dbReference>
<dbReference type="InterPro" id="IPR016061">
    <property type="entry name" value="Pro-tRNA_ligase_II_C"/>
</dbReference>
<dbReference type="CDD" id="cd00778">
    <property type="entry name" value="ProRS_core_arch_euk"/>
    <property type="match status" value="1"/>
</dbReference>
<keyword evidence="7 12" id="KW-0030">Aminoacyl-tRNA synthetase</keyword>
<dbReference type="EC" id="6.1.1.15" evidence="2"/>
<dbReference type="Gene3D" id="3.30.110.30">
    <property type="entry name" value="C-terminal domain of ProRS"/>
    <property type="match status" value="1"/>
</dbReference>
<evidence type="ECO:0000256" key="2">
    <source>
        <dbReference type="ARBA" id="ARBA00012831"/>
    </source>
</evidence>
<dbReference type="FunFam" id="3.40.50.800:FF:000005">
    <property type="entry name" value="bifunctional glutamate/proline--tRNA ligase"/>
    <property type="match status" value="1"/>
</dbReference>
<evidence type="ECO:0000313" key="13">
    <source>
        <dbReference type="Proteomes" id="UP000799424"/>
    </source>
</evidence>
<dbReference type="InterPro" id="IPR004154">
    <property type="entry name" value="Anticodon-bd"/>
</dbReference>
<dbReference type="InterPro" id="IPR036621">
    <property type="entry name" value="Anticodon-bd_dom_sf"/>
</dbReference>
<dbReference type="Gene3D" id="3.40.50.800">
    <property type="entry name" value="Anticodon-binding domain"/>
    <property type="match status" value="1"/>
</dbReference>
<proteinExistence type="inferred from homology"/>
<reference evidence="12" key="1">
    <citation type="journal article" date="2020" name="Stud. Mycol.">
        <title>101 Dothideomycetes genomes: a test case for predicting lifestyles and emergence of pathogens.</title>
        <authorList>
            <person name="Haridas S."/>
            <person name="Albert R."/>
            <person name="Binder M."/>
            <person name="Bloem J."/>
            <person name="Labutti K."/>
            <person name="Salamov A."/>
            <person name="Andreopoulos B."/>
            <person name="Baker S."/>
            <person name="Barry K."/>
            <person name="Bills G."/>
            <person name="Bluhm B."/>
            <person name="Cannon C."/>
            <person name="Castanera R."/>
            <person name="Culley D."/>
            <person name="Daum C."/>
            <person name="Ezra D."/>
            <person name="Gonzalez J."/>
            <person name="Henrissat B."/>
            <person name="Kuo A."/>
            <person name="Liang C."/>
            <person name="Lipzen A."/>
            <person name="Lutzoni F."/>
            <person name="Magnuson J."/>
            <person name="Mondo S."/>
            <person name="Nolan M."/>
            <person name="Ohm R."/>
            <person name="Pangilinan J."/>
            <person name="Park H.-J."/>
            <person name="Ramirez L."/>
            <person name="Alfaro M."/>
            <person name="Sun H."/>
            <person name="Tritt A."/>
            <person name="Yoshinaga Y."/>
            <person name="Zwiers L.-H."/>
            <person name="Turgeon B."/>
            <person name="Goodwin S."/>
            <person name="Spatafora J."/>
            <person name="Crous P."/>
            <person name="Grigoriev I."/>
        </authorList>
    </citation>
    <scope>NUCLEOTIDE SEQUENCE</scope>
    <source>
        <strain evidence="12">CBS 113818</strain>
    </source>
</reference>
<evidence type="ECO:0000256" key="10">
    <source>
        <dbReference type="SAM" id="MobiDB-lite"/>
    </source>
</evidence>
<protein>
    <recommendedName>
        <fullName evidence="2">proline--tRNA ligase</fullName>
        <ecNumber evidence="2">6.1.1.15</ecNumber>
    </recommendedName>
    <alternativeName>
        <fullName evidence="8">Prolyl-tRNA synthetase</fullName>
    </alternativeName>
</protein>
<feature type="compositionally biased region" description="Basic and acidic residues" evidence="10">
    <location>
        <begin position="9"/>
        <end position="27"/>
    </location>
</feature>
<dbReference type="GO" id="GO:0004827">
    <property type="term" value="F:proline-tRNA ligase activity"/>
    <property type="evidence" value="ECO:0007669"/>
    <property type="project" value="UniProtKB-EC"/>
</dbReference>
<dbReference type="PANTHER" id="PTHR43382:SF2">
    <property type="entry name" value="BIFUNCTIONAL GLUTAMATE_PROLINE--TRNA LIGASE"/>
    <property type="match status" value="1"/>
</dbReference>
<dbReference type="SUPFAM" id="SSF52954">
    <property type="entry name" value="Class II aaRS ABD-related"/>
    <property type="match status" value="1"/>
</dbReference>
<evidence type="ECO:0000256" key="9">
    <source>
        <dbReference type="ARBA" id="ARBA00047671"/>
    </source>
</evidence>
<dbReference type="FunFam" id="3.30.930.10:FF:000007">
    <property type="entry name" value="Bifunctional glutamate/proline--tRNA ligase"/>
    <property type="match status" value="1"/>
</dbReference>
<keyword evidence="6" id="KW-0648">Protein biosynthesis</keyword>
<sequence>MAEASAADGKMKDLKISETKKNKKDGNPKTAAKKPQQQKKKIEGAALIGIDVAKEDDLGEWYQQVITKGQMISYYDVPGRLLTNLKVAGCYILEPSSYAIWESIKAWFDSQIKTLKVRNAYFPIFISAENLEREKEHVEGFAAEVAWVTKGGKSDLEKPVAVRPTSETAMYPYFARKIQSHRDLPLKLNQWNNVVRWEFKHPMPFIRSREFLWQEGHTAHLTKKEASDEVLQILDWYSDVYQELLAVPVVKGTKTVNEKFPGADYTTTIEGFIPATGRGIQAATSHCLGQHFSKMFNITVEDPHAKEAGKSEHVHVWQNSWGLTTRSIGVMILTHGDNRGLVIPPRVAEIQVVLIPVGVNAKMSAEDKESLYSKVKKIADDLIDAGVRVETDYREGYSPGWKFNDWELKGIPLRIEFGPKDAEKGVVTTSRRDINDKDAARGTINVDELAKEVPALLDQIQKDMFERADKQYREHRVQLTNWDDFVPTLNGKNVVLVPHCEGDKCEDEVKAKSARTALGDGVAEDKQAPAMGAKSLCIPFEQPEGIEEGKTKCINPDCTTPAKQWILFGRSY</sequence>
<comment type="similarity">
    <text evidence="1">Belongs to the class-II aminoacyl-tRNA synthetase family.</text>
</comment>
<organism evidence="12 13">
    <name type="scientific">Ophiobolus disseminans</name>
    <dbReference type="NCBI Taxonomy" id="1469910"/>
    <lineage>
        <taxon>Eukaryota</taxon>
        <taxon>Fungi</taxon>
        <taxon>Dikarya</taxon>
        <taxon>Ascomycota</taxon>
        <taxon>Pezizomycotina</taxon>
        <taxon>Dothideomycetes</taxon>
        <taxon>Pleosporomycetidae</taxon>
        <taxon>Pleosporales</taxon>
        <taxon>Pleosporineae</taxon>
        <taxon>Phaeosphaeriaceae</taxon>
        <taxon>Ophiobolus</taxon>
    </lineage>
</organism>
<feature type="domain" description="Aminoacyl-transfer RNA synthetases class-II family profile" evidence="11">
    <location>
        <begin position="98"/>
        <end position="344"/>
    </location>
</feature>
<dbReference type="InterPro" id="IPR033721">
    <property type="entry name" value="ProRS_core_arch_euk"/>
</dbReference>
<dbReference type="PRINTS" id="PR01046">
    <property type="entry name" value="TRNASYNTHPRO"/>
</dbReference>
<evidence type="ECO:0000256" key="7">
    <source>
        <dbReference type="ARBA" id="ARBA00023146"/>
    </source>
</evidence>
<evidence type="ECO:0000256" key="1">
    <source>
        <dbReference type="ARBA" id="ARBA00008226"/>
    </source>
</evidence>
<dbReference type="InterPro" id="IPR002314">
    <property type="entry name" value="aa-tRNA-synt_IIb"/>
</dbReference>
<feature type="region of interest" description="Disordered" evidence="10">
    <location>
        <begin position="1"/>
        <end position="39"/>
    </location>
</feature>
<keyword evidence="3" id="KW-0436">Ligase</keyword>
<dbReference type="OrthoDB" id="1350766at2759"/>
<dbReference type="GO" id="GO:0005737">
    <property type="term" value="C:cytoplasm"/>
    <property type="evidence" value="ECO:0007669"/>
    <property type="project" value="InterPro"/>
</dbReference>
<dbReference type="EMBL" id="MU006221">
    <property type="protein sequence ID" value="KAF2829225.1"/>
    <property type="molecule type" value="Genomic_DNA"/>
</dbReference>
<dbReference type="InterPro" id="IPR002316">
    <property type="entry name" value="Pro-tRNA-ligase_IIa"/>
</dbReference>
<dbReference type="SUPFAM" id="SSF55681">
    <property type="entry name" value="Class II aaRS and biotin synthetases"/>
    <property type="match status" value="1"/>
</dbReference>
<dbReference type="SUPFAM" id="SSF64586">
    <property type="entry name" value="C-terminal domain of ProRS"/>
    <property type="match status" value="1"/>
</dbReference>
<keyword evidence="13" id="KW-1185">Reference proteome</keyword>
<name>A0A6A7A9D5_9PLEO</name>
<evidence type="ECO:0000256" key="6">
    <source>
        <dbReference type="ARBA" id="ARBA00022917"/>
    </source>
</evidence>
<comment type="catalytic activity">
    <reaction evidence="9">
        <text>tRNA(Pro) + L-proline + ATP = L-prolyl-tRNA(Pro) + AMP + diphosphate</text>
        <dbReference type="Rhea" id="RHEA:14305"/>
        <dbReference type="Rhea" id="RHEA-COMP:9700"/>
        <dbReference type="Rhea" id="RHEA-COMP:9702"/>
        <dbReference type="ChEBI" id="CHEBI:30616"/>
        <dbReference type="ChEBI" id="CHEBI:33019"/>
        <dbReference type="ChEBI" id="CHEBI:60039"/>
        <dbReference type="ChEBI" id="CHEBI:78442"/>
        <dbReference type="ChEBI" id="CHEBI:78532"/>
        <dbReference type="ChEBI" id="CHEBI:456215"/>
        <dbReference type="EC" id="6.1.1.15"/>
    </reaction>
</comment>
<evidence type="ECO:0000256" key="5">
    <source>
        <dbReference type="ARBA" id="ARBA00022840"/>
    </source>
</evidence>
<dbReference type="CDD" id="cd00862">
    <property type="entry name" value="ProRS_anticodon_zinc"/>
    <property type="match status" value="1"/>
</dbReference>
<dbReference type="Proteomes" id="UP000799424">
    <property type="component" value="Unassembled WGS sequence"/>
</dbReference>
<evidence type="ECO:0000256" key="8">
    <source>
        <dbReference type="ARBA" id="ARBA00029731"/>
    </source>
</evidence>
<dbReference type="Pfam" id="PF09180">
    <property type="entry name" value="ProRS-C_1"/>
    <property type="match status" value="1"/>
</dbReference>
<dbReference type="HAMAP" id="MF_01571">
    <property type="entry name" value="Pro_tRNA_synth_type3"/>
    <property type="match status" value="1"/>
</dbReference>
<dbReference type="InterPro" id="IPR004499">
    <property type="entry name" value="Pro-tRNA-ligase_IIa_arc-type"/>
</dbReference>
<dbReference type="Gene3D" id="3.30.930.10">
    <property type="entry name" value="Bira Bifunctional Protein, Domain 2"/>
    <property type="match status" value="1"/>
</dbReference>
<dbReference type="InterPro" id="IPR017449">
    <property type="entry name" value="Pro-tRNA_synth_II"/>
</dbReference>
<evidence type="ECO:0000256" key="3">
    <source>
        <dbReference type="ARBA" id="ARBA00022598"/>
    </source>
</evidence>
<dbReference type="PANTHER" id="PTHR43382">
    <property type="entry name" value="PROLYL-TRNA SYNTHETASE"/>
    <property type="match status" value="1"/>
</dbReference>
<dbReference type="GO" id="GO:0006433">
    <property type="term" value="P:prolyl-tRNA aminoacylation"/>
    <property type="evidence" value="ECO:0007669"/>
    <property type="project" value="InterPro"/>
</dbReference>
<dbReference type="PROSITE" id="PS50862">
    <property type="entry name" value="AA_TRNA_LIGASE_II"/>
    <property type="match status" value="1"/>
</dbReference>
<gene>
    <name evidence="12" type="ORF">CC86DRAFT_286493</name>
</gene>
<dbReference type="GO" id="GO:0005524">
    <property type="term" value="F:ATP binding"/>
    <property type="evidence" value="ECO:0007669"/>
    <property type="project" value="UniProtKB-KW"/>
</dbReference>
<keyword evidence="4" id="KW-0547">Nucleotide-binding</keyword>
<dbReference type="NCBIfam" id="TIGR00408">
    <property type="entry name" value="proS_fam_I"/>
    <property type="match status" value="1"/>
</dbReference>
<keyword evidence="5" id="KW-0067">ATP-binding</keyword>
<evidence type="ECO:0000313" key="12">
    <source>
        <dbReference type="EMBL" id="KAF2829225.1"/>
    </source>
</evidence>
<dbReference type="InterPro" id="IPR006195">
    <property type="entry name" value="aa-tRNA-synth_II"/>
</dbReference>
<evidence type="ECO:0000259" key="11">
    <source>
        <dbReference type="PROSITE" id="PS50862"/>
    </source>
</evidence>
<dbReference type="SMART" id="SM00946">
    <property type="entry name" value="ProRS-C_1"/>
    <property type="match status" value="1"/>
</dbReference>
<accession>A0A6A7A9D5</accession>
<dbReference type="GO" id="GO:0017101">
    <property type="term" value="C:aminoacyl-tRNA synthetase multienzyme complex"/>
    <property type="evidence" value="ECO:0007669"/>
    <property type="project" value="TreeGrafter"/>
</dbReference>